<accession>A0A3N5BN53</accession>
<keyword evidence="3" id="KW-1133">Transmembrane helix</keyword>
<dbReference type="OrthoDB" id="9805070at2"/>
<gene>
    <name evidence="5" type="ORF">EDC24_2417</name>
</gene>
<name>A0A3N5BN53_9BACI</name>
<feature type="coiled-coil region" evidence="2">
    <location>
        <begin position="50"/>
        <end position="84"/>
    </location>
</feature>
<feature type="domain" description="M23ase beta-sheet core" evidence="4">
    <location>
        <begin position="205"/>
        <end position="299"/>
    </location>
</feature>
<protein>
    <submittedName>
        <fullName evidence="5">Murein DD-endopeptidase MepM/ murein hydrolase activator NlpD</fullName>
    </submittedName>
</protein>
<dbReference type="InterPro" id="IPR011055">
    <property type="entry name" value="Dup_hybrid_motif"/>
</dbReference>
<evidence type="ECO:0000256" key="2">
    <source>
        <dbReference type="SAM" id="Coils"/>
    </source>
</evidence>
<sequence length="312" mass="35114">MKLFKRWRIVVMSDAQQNIKQFSLHKLVGFGLVAIFFVSLASVAVTIGIIQTLSHDQQELTASLENAQEEIDVKDQKLAQFEEDRLAIEGRLTELRSLEEQLKEMMSSLNPDRLAHFDEGPQGGQSLLNDDIKLVSYEEEQGLEDYSSLREHVPELVDRYKMAVDDLSHMKDELKQVPIAWPADTERITSEFGHRDDPFARTKAFHGGLDLAGPWGTEIYSTAEGTVELAGRDGSYGLSVVVNHGNGYKTQYAHLSQVMVEKGDQVEQGDLIGGMGSTGRSTGVHLHYEIYHNGERIDPYPYMTFVQRVLNE</sequence>
<dbReference type="Gene3D" id="2.70.70.10">
    <property type="entry name" value="Glucose Permease (Domain IIA)"/>
    <property type="match status" value="1"/>
</dbReference>
<keyword evidence="3" id="KW-0812">Transmembrane</keyword>
<evidence type="ECO:0000256" key="1">
    <source>
        <dbReference type="ARBA" id="ARBA00022729"/>
    </source>
</evidence>
<evidence type="ECO:0000313" key="5">
    <source>
        <dbReference type="EMBL" id="RPF51148.1"/>
    </source>
</evidence>
<dbReference type="InterPro" id="IPR050570">
    <property type="entry name" value="Cell_wall_metabolism_enzyme"/>
</dbReference>
<keyword evidence="1" id="KW-0732">Signal</keyword>
<dbReference type="Pfam" id="PF01551">
    <property type="entry name" value="Peptidase_M23"/>
    <property type="match status" value="1"/>
</dbReference>
<keyword evidence="3" id="KW-0472">Membrane</keyword>
<reference evidence="5 6" key="1">
    <citation type="submission" date="2018-11" db="EMBL/GenBank/DDBJ databases">
        <title>Genomic Encyclopedia of Type Strains, Phase IV (KMG-IV): sequencing the most valuable type-strain genomes for metagenomic binning, comparative biology and taxonomic classification.</title>
        <authorList>
            <person name="Goeker M."/>
        </authorList>
    </citation>
    <scope>NUCLEOTIDE SEQUENCE [LARGE SCALE GENOMIC DNA]</scope>
    <source>
        <strain evidence="5 6">DSM 18090</strain>
    </source>
</reference>
<evidence type="ECO:0000256" key="3">
    <source>
        <dbReference type="SAM" id="Phobius"/>
    </source>
</evidence>
<dbReference type="GO" id="GO:0004222">
    <property type="term" value="F:metalloendopeptidase activity"/>
    <property type="evidence" value="ECO:0007669"/>
    <property type="project" value="TreeGrafter"/>
</dbReference>
<keyword evidence="5" id="KW-0378">Hydrolase</keyword>
<dbReference type="PANTHER" id="PTHR21666">
    <property type="entry name" value="PEPTIDASE-RELATED"/>
    <property type="match status" value="1"/>
</dbReference>
<dbReference type="Proteomes" id="UP000276443">
    <property type="component" value="Unassembled WGS sequence"/>
</dbReference>
<organism evidence="5 6">
    <name type="scientific">Aquisalibacillus elongatus</name>
    <dbReference type="NCBI Taxonomy" id="485577"/>
    <lineage>
        <taxon>Bacteria</taxon>
        <taxon>Bacillati</taxon>
        <taxon>Bacillota</taxon>
        <taxon>Bacilli</taxon>
        <taxon>Bacillales</taxon>
        <taxon>Bacillaceae</taxon>
        <taxon>Aquisalibacillus</taxon>
    </lineage>
</organism>
<keyword evidence="2" id="KW-0175">Coiled coil</keyword>
<evidence type="ECO:0000259" key="4">
    <source>
        <dbReference type="Pfam" id="PF01551"/>
    </source>
</evidence>
<keyword evidence="6" id="KW-1185">Reference proteome</keyword>
<dbReference type="AlphaFoldDB" id="A0A3N5BN53"/>
<dbReference type="EMBL" id="RKRF01000011">
    <property type="protein sequence ID" value="RPF51148.1"/>
    <property type="molecule type" value="Genomic_DNA"/>
</dbReference>
<dbReference type="PANTHER" id="PTHR21666:SF289">
    <property type="entry name" value="L-ALA--D-GLU ENDOPEPTIDASE"/>
    <property type="match status" value="1"/>
</dbReference>
<dbReference type="RefSeq" id="WP_124222850.1">
    <property type="nucleotide sequence ID" value="NZ_RKRF01000011.1"/>
</dbReference>
<proteinExistence type="predicted"/>
<dbReference type="SUPFAM" id="SSF51261">
    <property type="entry name" value="Duplicated hybrid motif"/>
    <property type="match status" value="1"/>
</dbReference>
<dbReference type="CDD" id="cd12797">
    <property type="entry name" value="M23_peptidase"/>
    <property type="match status" value="1"/>
</dbReference>
<dbReference type="FunFam" id="2.70.70.10:FF:000006">
    <property type="entry name" value="M23 family peptidase"/>
    <property type="match status" value="1"/>
</dbReference>
<evidence type="ECO:0000313" key="6">
    <source>
        <dbReference type="Proteomes" id="UP000276443"/>
    </source>
</evidence>
<dbReference type="InterPro" id="IPR016047">
    <property type="entry name" value="M23ase_b-sheet_dom"/>
</dbReference>
<comment type="caution">
    <text evidence="5">The sequence shown here is derived from an EMBL/GenBank/DDBJ whole genome shotgun (WGS) entry which is preliminary data.</text>
</comment>
<feature type="transmembrane region" description="Helical" evidence="3">
    <location>
        <begin position="27"/>
        <end position="50"/>
    </location>
</feature>